<protein>
    <submittedName>
        <fullName evidence="5">IucA/IucC family siderophore biosynthesis protein</fullName>
    </submittedName>
</protein>
<dbReference type="PANTHER" id="PTHR34384">
    <property type="entry name" value="L-2,3-DIAMINOPROPANOATE--CITRATE LIGASE"/>
    <property type="match status" value="1"/>
</dbReference>
<feature type="domain" description="Aerobactin siderophore biosynthesis IucA/IucC N-terminal" evidence="3">
    <location>
        <begin position="165"/>
        <end position="395"/>
    </location>
</feature>
<comment type="pathway">
    <text evidence="1">Siderophore biosynthesis.</text>
</comment>
<evidence type="ECO:0000259" key="4">
    <source>
        <dbReference type="Pfam" id="PF06276"/>
    </source>
</evidence>
<comment type="similarity">
    <text evidence="2">Belongs to the IucA/IucC family.</text>
</comment>
<dbReference type="RefSeq" id="WP_089522684.1">
    <property type="nucleotide sequence ID" value="NZ_NMUQ01000001.1"/>
</dbReference>
<dbReference type="AlphaFoldDB" id="A0A229P068"/>
<organism evidence="5 6">
    <name type="scientific">Paenibacillus herberti</name>
    <dbReference type="NCBI Taxonomy" id="1619309"/>
    <lineage>
        <taxon>Bacteria</taxon>
        <taxon>Bacillati</taxon>
        <taxon>Bacillota</taxon>
        <taxon>Bacilli</taxon>
        <taxon>Bacillales</taxon>
        <taxon>Paenibacillaceae</taxon>
        <taxon>Paenibacillus</taxon>
    </lineage>
</organism>
<dbReference type="Gene3D" id="1.10.510.40">
    <property type="match status" value="1"/>
</dbReference>
<dbReference type="Proteomes" id="UP000215145">
    <property type="component" value="Unassembled WGS sequence"/>
</dbReference>
<dbReference type="Pfam" id="PF06276">
    <property type="entry name" value="FhuF"/>
    <property type="match status" value="1"/>
</dbReference>
<comment type="caution">
    <text evidence="5">The sequence shown here is derived from an EMBL/GenBank/DDBJ whole genome shotgun (WGS) entry which is preliminary data.</text>
</comment>
<dbReference type="PANTHER" id="PTHR34384:SF6">
    <property type="entry name" value="STAPHYLOFERRIN B SYNTHASE"/>
    <property type="match status" value="1"/>
</dbReference>
<evidence type="ECO:0000259" key="3">
    <source>
        <dbReference type="Pfam" id="PF04183"/>
    </source>
</evidence>
<keyword evidence="6" id="KW-1185">Reference proteome</keyword>
<evidence type="ECO:0000313" key="5">
    <source>
        <dbReference type="EMBL" id="OXM15590.1"/>
    </source>
</evidence>
<reference evidence="5 6" key="1">
    <citation type="submission" date="2017-07" db="EMBL/GenBank/DDBJ databases">
        <title>Paenibacillus herberti R33 genome sequencing and assembly.</title>
        <authorList>
            <person name="Su W."/>
        </authorList>
    </citation>
    <scope>NUCLEOTIDE SEQUENCE [LARGE SCALE GENOMIC DNA]</scope>
    <source>
        <strain evidence="5 6">R33</strain>
    </source>
</reference>
<gene>
    <name evidence="5" type="ORF">CGZ75_02305</name>
</gene>
<dbReference type="GO" id="GO:0016881">
    <property type="term" value="F:acid-amino acid ligase activity"/>
    <property type="evidence" value="ECO:0007669"/>
    <property type="project" value="UniProtKB-ARBA"/>
</dbReference>
<sequence length="609" mass="68778">MQTSIIPVEGSKAQRQIMKDLMDALLFEQFFRFDETTVIPLAERPELGQLFAGRTGTLAYDGEIRFLIEPSLRQQYQWVSSAPIYINGDRGWQEVYSPRELCQVVLRSMLSDEAYAAQGVNDFLDGLDVAVRQLQLSMEQSAVPLRFKPSNGHEWMLKGEMIASLRDRPFHPLAKAKIGLADEDYASYMSEFGQPTAMRWVAIKNECIVRGSELEELELLDILDGRERAEVESELAQKKLSEASYTVLPVHPWQLEHKIIPDFQRELTDGTLVVLDVQTGSFRATSSVRSFAASEQSELMLKLPLSVLSLGAARYLPVVKLLNGLAGERMLRQAIASDETLADKIYLCEENNWWGYMPESMGLFDDHPRHLAAQIRMLPREALQAGYRIVPMSSLGVLREEGHFLTELLGGNITRESVLSFYAEAAALFYDVVMRLFKVGVVPEIHGQNCCLVLSGDRPIALLLRDHDSVRLHQPYLDKHGIGDPRYHIRPGYSNSLYNETLEKLIFYVQSLGTQVNLASIMESLSEAYEIPIRELWEITESAWRNALDAVDLPQADRELLREVIFESKSWPVKQIVRPLLEAEGVPGAMPSGKGLGPNPFVLLRQNQL</sequence>
<dbReference type="InterPro" id="IPR022770">
    <property type="entry name" value="IucA/IucC-like_C"/>
</dbReference>
<dbReference type="EMBL" id="NMUQ01000001">
    <property type="protein sequence ID" value="OXM15590.1"/>
    <property type="molecule type" value="Genomic_DNA"/>
</dbReference>
<dbReference type="GO" id="GO:0019290">
    <property type="term" value="P:siderophore biosynthetic process"/>
    <property type="evidence" value="ECO:0007669"/>
    <property type="project" value="InterPro"/>
</dbReference>
<dbReference type="InterPro" id="IPR037455">
    <property type="entry name" value="LucA/IucC-like"/>
</dbReference>
<name>A0A229P068_9BACL</name>
<evidence type="ECO:0000256" key="1">
    <source>
        <dbReference type="ARBA" id="ARBA00004924"/>
    </source>
</evidence>
<feature type="domain" description="Aerobactin siderophore biosynthesis IucA/IucC-like C-terminal" evidence="4">
    <location>
        <begin position="436"/>
        <end position="575"/>
    </location>
</feature>
<evidence type="ECO:0000256" key="2">
    <source>
        <dbReference type="ARBA" id="ARBA00007832"/>
    </source>
</evidence>
<proteinExistence type="inferred from homology"/>
<dbReference type="Pfam" id="PF04183">
    <property type="entry name" value="IucA_IucC"/>
    <property type="match status" value="1"/>
</dbReference>
<dbReference type="OrthoDB" id="495728at2"/>
<evidence type="ECO:0000313" key="6">
    <source>
        <dbReference type="Proteomes" id="UP000215145"/>
    </source>
</evidence>
<accession>A0A229P068</accession>
<dbReference type="InterPro" id="IPR007310">
    <property type="entry name" value="Aerobactin_biosyn_IucA/IucC_N"/>
</dbReference>